<evidence type="ECO:0000256" key="6">
    <source>
        <dbReference type="ARBA" id="ARBA00026091"/>
    </source>
</evidence>
<keyword evidence="5" id="KW-0281">Fimbrium</keyword>
<dbReference type="Proteomes" id="UP000270487">
    <property type="component" value="Chromosome"/>
</dbReference>
<organism evidence="8 9">
    <name type="scientific">Serratia fonticola</name>
    <dbReference type="NCBI Taxonomy" id="47917"/>
    <lineage>
        <taxon>Bacteria</taxon>
        <taxon>Pseudomonadati</taxon>
        <taxon>Pseudomonadota</taxon>
        <taxon>Gammaproteobacteria</taxon>
        <taxon>Enterobacterales</taxon>
        <taxon>Yersiniaceae</taxon>
        <taxon>Serratia</taxon>
    </lineage>
</organism>
<gene>
    <name evidence="8" type="primary">matB_2</name>
    <name evidence="8" type="ORF">NCTC13193_04070</name>
</gene>
<comment type="subunit">
    <text evidence="6">Self-associates. Forms filaments. Interacts with EcpD.</text>
</comment>
<evidence type="ECO:0000256" key="3">
    <source>
        <dbReference type="ARBA" id="ARBA00014507"/>
    </source>
</evidence>
<name>A0A0F7HHE1_SERFO</name>
<evidence type="ECO:0000256" key="4">
    <source>
        <dbReference type="ARBA" id="ARBA00022729"/>
    </source>
</evidence>
<evidence type="ECO:0000256" key="2">
    <source>
        <dbReference type="ARBA" id="ARBA00007305"/>
    </source>
</evidence>
<dbReference type="Gene3D" id="2.60.40.3290">
    <property type="entry name" value="Fimbrial protein EcpA"/>
    <property type="match status" value="1"/>
</dbReference>
<dbReference type="AlphaFoldDB" id="A0A0F7HHE1"/>
<protein>
    <recommendedName>
        <fullName evidence="3">Common pilus major fimbrillin subunit EcpA</fullName>
    </recommendedName>
    <alternativeName>
        <fullName evidence="7">MatB fimbrillin</fullName>
    </alternativeName>
</protein>
<keyword evidence="4" id="KW-0732">Signal</keyword>
<dbReference type="KEGG" id="sfw:WN53_25930"/>
<comment type="similarity">
    <text evidence="2">Belongs to the EcpA/MatB fimbrillin family.</text>
</comment>
<sequence>MKKATLVLAIVATLTAVGSAQAENVTTQALATWPAIAVKDSASQLVVTPIGNLYFQYAEGVKRFNSQQGVFDVALEGEGTAIKLTAKLVSNTLTQLGTSGSTLEVGVKHHGAAITKTAQTTLIDTSAGMSGGNLSKLANADKQPGRRSAQDHFDFNIIGATADGTTPVTDFSTLPAGTWSGDVNVRFDVTWAS</sequence>
<dbReference type="EMBL" id="LR134492">
    <property type="protein sequence ID" value="VEI73270.1"/>
    <property type="molecule type" value="Genomic_DNA"/>
</dbReference>
<dbReference type="GO" id="GO:0009289">
    <property type="term" value="C:pilus"/>
    <property type="evidence" value="ECO:0007669"/>
    <property type="project" value="UniProtKB-SubCell"/>
</dbReference>
<evidence type="ECO:0000256" key="7">
    <source>
        <dbReference type="ARBA" id="ARBA00031192"/>
    </source>
</evidence>
<dbReference type="InterPro" id="IPR038478">
    <property type="entry name" value="Fimbrillin_EcpA_sf"/>
</dbReference>
<dbReference type="RefSeq" id="WP_024485604.1">
    <property type="nucleotide sequence ID" value="NZ_CAMISF010000002.1"/>
</dbReference>
<evidence type="ECO:0000313" key="8">
    <source>
        <dbReference type="EMBL" id="VEI73270.1"/>
    </source>
</evidence>
<dbReference type="InterPro" id="IPR016514">
    <property type="entry name" value="EcpA"/>
</dbReference>
<proteinExistence type="inferred from homology"/>
<dbReference type="GeneID" id="30323627"/>
<evidence type="ECO:0000313" key="9">
    <source>
        <dbReference type="Proteomes" id="UP000270487"/>
    </source>
</evidence>
<comment type="subcellular location">
    <subcellularLocation>
        <location evidence="1">Fimbrium</location>
    </subcellularLocation>
</comment>
<evidence type="ECO:0000256" key="5">
    <source>
        <dbReference type="ARBA" id="ARBA00023263"/>
    </source>
</evidence>
<evidence type="ECO:0000256" key="1">
    <source>
        <dbReference type="ARBA" id="ARBA00004561"/>
    </source>
</evidence>
<reference evidence="8 9" key="1">
    <citation type="submission" date="2018-12" db="EMBL/GenBank/DDBJ databases">
        <authorList>
            <consortium name="Pathogen Informatics"/>
        </authorList>
    </citation>
    <scope>NUCLEOTIDE SEQUENCE [LARGE SCALE GENOMIC DNA]</scope>
    <source>
        <strain evidence="8 9">NCTC13193</strain>
    </source>
</reference>
<accession>A0A0F7HHE1</accession>
<dbReference type="Pfam" id="PF16449">
    <property type="entry name" value="MatB"/>
    <property type="match status" value="1"/>
</dbReference>